<evidence type="ECO:0000313" key="2">
    <source>
        <dbReference type="EMBL" id="MBV2130060.1"/>
    </source>
</evidence>
<dbReference type="RefSeq" id="WP_217669939.1">
    <property type="nucleotide sequence ID" value="NZ_JAHRID010000006.1"/>
</dbReference>
<evidence type="ECO:0000313" key="3">
    <source>
        <dbReference type="Proteomes" id="UP000704611"/>
    </source>
</evidence>
<dbReference type="EMBL" id="JAHRID010000006">
    <property type="protein sequence ID" value="MBV2130060.1"/>
    <property type="molecule type" value="Genomic_DNA"/>
</dbReference>
<evidence type="ECO:0008006" key="4">
    <source>
        <dbReference type="Google" id="ProtNLM"/>
    </source>
</evidence>
<reference evidence="2 3" key="1">
    <citation type="submission" date="2021-06" db="EMBL/GenBank/DDBJ databases">
        <title>Rheinheimera indica sp. nov., isolated from deep-sea sediment.</title>
        <authorList>
            <person name="Wang Z."/>
            <person name="Zhang X.-Y."/>
        </authorList>
    </citation>
    <scope>NUCLEOTIDE SEQUENCE [LARGE SCALE GENOMIC DNA]</scope>
    <source>
        <strain evidence="2 3">SM2107</strain>
    </source>
</reference>
<evidence type="ECO:0000256" key="1">
    <source>
        <dbReference type="SAM" id="Phobius"/>
    </source>
</evidence>
<dbReference type="Proteomes" id="UP000704611">
    <property type="component" value="Unassembled WGS sequence"/>
</dbReference>
<keyword evidence="1" id="KW-0812">Transmembrane</keyword>
<feature type="transmembrane region" description="Helical" evidence="1">
    <location>
        <begin position="151"/>
        <end position="171"/>
    </location>
</feature>
<proteinExistence type="predicted"/>
<feature type="transmembrane region" description="Helical" evidence="1">
    <location>
        <begin position="180"/>
        <end position="199"/>
    </location>
</feature>
<comment type="caution">
    <text evidence="2">The sequence shown here is derived from an EMBL/GenBank/DDBJ whole genome shotgun (WGS) entry which is preliminary data.</text>
</comment>
<gene>
    <name evidence="2" type="ORF">KQY15_13290</name>
</gene>
<keyword evidence="1" id="KW-0472">Membrane</keyword>
<feature type="transmembrane region" description="Helical" evidence="1">
    <location>
        <begin position="83"/>
        <end position="105"/>
    </location>
</feature>
<protein>
    <recommendedName>
        <fullName evidence="4">DUF2306 domain-containing protein</fullName>
    </recommendedName>
</protein>
<feature type="transmembrane region" description="Helical" evidence="1">
    <location>
        <begin position="42"/>
        <end position="63"/>
    </location>
</feature>
<organism evidence="2 3">
    <name type="scientific">Arsukibacterium indicum</name>
    <dbReference type="NCBI Taxonomy" id="2848612"/>
    <lineage>
        <taxon>Bacteria</taxon>
        <taxon>Pseudomonadati</taxon>
        <taxon>Pseudomonadota</taxon>
        <taxon>Gammaproteobacteria</taxon>
        <taxon>Chromatiales</taxon>
        <taxon>Chromatiaceae</taxon>
        <taxon>Arsukibacterium</taxon>
    </lineage>
</organism>
<keyword evidence="1" id="KW-1133">Transmembrane helix</keyword>
<name>A0ABS6MMU8_9GAMM</name>
<feature type="transmembrane region" description="Helical" evidence="1">
    <location>
        <begin position="126"/>
        <end position="145"/>
    </location>
</feature>
<feature type="transmembrane region" description="Helical" evidence="1">
    <location>
        <begin position="219"/>
        <end position="239"/>
    </location>
</feature>
<accession>A0ABS6MMU8</accession>
<keyword evidence="3" id="KW-1185">Reference proteome</keyword>
<sequence>MLAIHTTLLYMHIFLGAIALMVFWLPIFARKGGKLHIVAGKVFYTVMLVVSGSGIIMSLIGLSDPVGIYINSKQLSSAQIDSIMLWRIPFTYFLLLLSLLTWVTVRHAIGVLRAKANRAMLRSWQYQAPVLLMFPAAVFVGWQGIDTGMPLLIIFAVVSLITATTICLYVYRATVAPRAWIIEHFGSMVGAGIAVYTAFFAAGGRRVLSQWLPGEWQLVSWLAAPVIGVTVLIAMKGYYQRKYKVQHNKALQQG</sequence>
<feature type="transmembrane region" description="Helical" evidence="1">
    <location>
        <begin position="12"/>
        <end position="30"/>
    </location>
</feature>